<evidence type="ECO:0000256" key="3">
    <source>
        <dbReference type="ARBA" id="ARBA00023235"/>
    </source>
</evidence>
<keyword evidence="8" id="KW-1185">Reference proteome</keyword>
<feature type="compositionally biased region" description="Acidic residues" evidence="4">
    <location>
        <begin position="289"/>
        <end position="299"/>
    </location>
</feature>
<dbReference type="InterPro" id="IPR018333">
    <property type="entry name" value="Squalene_cyclase"/>
</dbReference>
<accession>A0AA39SKL8</accession>
<protein>
    <recommendedName>
        <fullName evidence="9">Terpene cyclase/mutase family member</fullName>
    </recommendedName>
</protein>
<evidence type="ECO:0000313" key="8">
    <source>
        <dbReference type="Proteomes" id="UP001168877"/>
    </source>
</evidence>
<dbReference type="Pfam" id="PF13243">
    <property type="entry name" value="SQHop_cyclase_C"/>
    <property type="match status" value="1"/>
</dbReference>
<dbReference type="Proteomes" id="UP001168877">
    <property type="component" value="Unassembled WGS sequence"/>
</dbReference>
<dbReference type="SUPFAM" id="SSF48239">
    <property type="entry name" value="Terpenoid cyclases/Protein prenyltransferases"/>
    <property type="match status" value="2"/>
</dbReference>
<dbReference type="EMBL" id="JAUESC010000004">
    <property type="protein sequence ID" value="KAK0594831.1"/>
    <property type="molecule type" value="Genomic_DNA"/>
</dbReference>
<evidence type="ECO:0000256" key="2">
    <source>
        <dbReference type="ARBA" id="ARBA00022737"/>
    </source>
</evidence>
<feature type="region of interest" description="Disordered" evidence="4">
    <location>
        <begin position="1"/>
        <end position="131"/>
    </location>
</feature>
<dbReference type="InterPro" id="IPR008930">
    <property type="entry name" value="Terpenoid_cyclase/PrenylTrfase"/>
</dbReference>
<proteinExistence type="inferred from homology"/>
<feature type="domain" description="Squalene cyclase N-terminal" evidence="6">
    <location>
        <begin position="450"/>
        <end position="715"/>
    </location>
</feature>
<dbReference type="Gene3D" id="1.50.10.20">
    <property type="match status" value="2"/>
</dbReference>
<dbReference type="GO" id="GO:0042300">
    <property type="term" value="F:beta-amyrin synthase activity"/>
    <property type="evidence" value="ECO:0007669"/>
    <property type="project" value="TreeGrafter"/>
</dbReference>
<sequence length="1115" mass="126568">MEKKEDGGVYSRREEEEWDTVGEEIGLTRQVTATEYKTQENADGLFKSRQSRRKETDRKKKENVQTCPDVSEDGIGLQNFQRRNNHDKGKKKWVPTQRQSVQRKGLGKLIIRENQGQMGLGGGSDNSSSSEEEGLFSEFLKWKGERGECSRSGLKRKAKEAISNGLVSGETNHGLQKVNFTRSASLDGPIKDYLDKMDLGGGLVTTEEENGLQELLISKSQSLDGNLKDYLDKLEQAFIRAKFQTSQMDVQPLEKISNQNRVSPLEESNSESSVSMVKETKASSVSLISEEDRDGEGDSFDSISATRERGEIESKATKLKRKGNNAAENKGAELTTKERWNEDEEVKGKDMWRLRIAEGEDSPYLWSTNNYAGRQVWEFDHDYVPSPEELAEIEEARENFTKNRRQVPGDSDLLWRFQTLREKKWKQTIPAVKVKDGEETTYETALTSMRRAVHFFSAIQTHDGHWPAENSGSCYFMPPYIFVLYAVGHLNSVITPQHREELLRYLYNHQREDGGWGLHVESTVSSMYGTVYNYVVMRLLGLGPDDGQNNALARARKWILDRGGLTYVPSWGKIWLATLGLVDWSGVNPLTPELWIMPSSLPIHPGNLWCYGRTVYTSMAYLYGKRFCVPITPLIEELRNELLTQPYNEINWWGIRHLCAKEDLFNPHSFLLDLFLDGLYLSTEPFLSRWPLNKLIREKALKKVIDFVHYEDEASRYITAGCLVKPPAMLACWIEDPNGDAFKKHLARIRDYFWLGEDGMKVQTFGSQAWDACLAMEALLAANLTDEIGPTLAKGFEFLKKSQIRDNPPGDWQNKYRHVFSKGSWPFSDQDHGWQISDGTAISLKCCLLLNKLPTEIVGEKFETEWLYEAVNFILYMQAKDGGMAVWEPAQSASLLKWFNSVEFMEDIVADQTYVECTASAIEALVLFNKLYPHHRKKEIDNFLVRAVKYLEDKQTADGSWYGNWGICFVYATSFVLAGLTAAGKTYNNSLAIRRGVDFLLKTQLEDGGWGESSLSCVNMIYTPLEGNRSNLAQTALGVSGLIHAGQAERDPTPIHRGAKLLINSQLENGDYPQQEITGTFMKTGVLHYGLYRNIFPLAALAQYCRKVPLLQKSL</sequence>
<feature type="region of interest" description="Disordered" evidence="4">
    <location>
        <begin position="252"/>
        <end position="331"/>
    </location>
</feature>
<dbReference type="InterPro" id="IPR032697">
    <property type="entry name" value="SQ_cyclase_N"/>
</dbReference>
<comment type="similarity">
    <text evidence="1">Belongs to the terpene cyclase/mutase family.</text>
</comment>
<reference evidence="7" key="2">
    <citation type="submission" date="2023-06" db="EMBL/GenBank/DDBJ databases">
        <authorList>
            <person name="Swenson N.G."/>
            <person name="Wegrzyn J.L."/>
            <person name="Mcevoy S.L."/>
        </authorList>
    </citation>
    <scope>NUCLEOTIDE SEQUENCE</scope>
    <source>
        <strain evidence="7">NS2018</strain>
        <tissue evidence="7">Leaf</tissue>
    </source>
</reference>
<evidence type="ECO:0000313" key="7">
    <source>
        <dbReference type="EMBL" id="KAK0594831.1"/>
    </source>
</evidence>
<keyword evidence="2" id="KW-0677">Repeat</keyword>
<dbReference type="NCBIfam" id="TIGR01787">
    <property type="entry name" value="squalene_cyclas"/>
    <property type="match status" value="1"/>
</dbReference>
<feature type="domain" description="Squalene cyclase C-terminal" evidence="5">
    <location>
        <begin position="767"/>
        <end position="1105"/>
    </location>
</feature>
<gene>
    <name evidence="7" type="ORF">LWI29_001034</name>
</gene>
<dbReference type="GO" id="GO:0005811">
    <property type="term" value="C:lipid droplet"/>
    <property type="evidence" value="ECO:0007669"/>
    <property type="project" value="InterPro"/>
</dbReference>
<dbReference type="PANTHER" id="PTHR11764">
    <property type="entry name" value="TERPENE CYCLASE/MUTASE FAMILY MEMBER"/>
    <property type="match status" value="1"/>
</dbReference>
<dbReference type="InterPro" id="IPR032696">
    <property type="entry name" value="SQ_cyclase_C"/>
</dbReference>
<dbReference type="FunFam" id="1.50.10.20:FF:000011">
    <property type="entry name" value="Terpene cyclase/mutase family member"/>
    <property type="match status" value="1"/>
</dbReference>
<evidence type="ECO:0000256" key="1">
    <source>
        <dbReference type="ARBA" id="ARBA00009755"/>
    </source>
</evidence>
<evidence type="ECO:0000259" key="6">
    <source>
        <dbReference type="Pfam" id="PF13249"/>
    </source>
</evidence>
<dbReference type="PROSITE" id="PS01074">
    <property type="entry name" value="TERPENE_SYNTHASES"/>
    <property type="match status" value="1"/>
</dbReference>
<feature type="compositionally biased region" description="Basic and acidic residues" evidence="4">
    <location>
        <begin position="306"/>
        <end position="316"/>
    </location>
</feature>
<dbReference type="CDD" id="cd02892">
    <property type="entry name" value="SQCY_1"/>
    <property type="match status" value="1"/>
</dbReference>
<dbReference type="GO" id="GO:0016104">
    <property type="term" value="P:triterpenoid biosynthetic process"/>
    <property type="evidence" value="ECO:0007669"/>
    <property type="project" value="InterPro"/>
</dbReference>
<feature type="compositionally biased region" description="Basic and acidic residues" evidence="4">
    <location>
        <begin position="53"/>
        <end position="63"/>
    </location>
</feature>
<feature type="compositionally biased region" description="Low complexity" evidence="4">
    <location>
        <begin position="262"/>
        <end position="277"/>
    </location>
</feature>
<evidence type="ECO:0008006" key="9">
    <source>
        <dbReference type="Google" id="ProtNLM"/>
    </source>
</evidence>
<feature type="compositionally biased region" description="Basic residues" evidence="4">
    <location>
        <begin position="83"/>
        <end position="93"/>
    </location>
</feature>
<evidence type="ECO:0000259" key="5">
    <source>
        <dbReference type="Pfam" id="PF13243"/>
    </source>
</evidence>
<dbReference type="PANTHER" id="PTHR11764:SF58">
    <property type="entry name" value="BETA-AMYRIN SYNTHASE-RELATED"/>
    <property type="match status" value="1"/>
</dbReference>
<organism evidence="7 8">
    <name type="scientific">Acer saccharum</name>
    <name type="common">Sugar maple</name>
    <dbReference type="NCBI Taxonomy" id="4024"/>
    <lineage>
        <taxon>Eukaryota</taxon>
        <taxon>Viridiplantae</taxon>
        <taxon>Streptophyta</taxon>
        <taxon>Embryophyta</taxon>
        <taxon>Tracheophyta</taxon>
        <taxon>Spermatophyta</taxon>
        <taxon>Magnoliopsida</taxon>
        <taxon>eudicotyledons</taxon>
        <taxon>Gunneridae</taxon>
        <taxon>Pentapetalae</taxon>
        <taxon>rosids</taxon>
        <taxon>malvids</taxon>
        <taxon>Sapindales</taxon>
        <taxon>Sapindaceae</taxon>
        <taxon>Hippocastanoideae</taxon>
        <taxon>Acereae</taxon>
        <taxon>Acer</taxon>
    </lineage>
</organism>
<feature type="compositionally biased region" description="Basic and acidic residues" evidence="4">
    <location>
        <begin position="1"/>
        <end position="15"/>
    </location>
</feature>
<dbReference type="Pfam" id="PF13249">
    <property type="entry name" value="SQHop_cyclase_N"/>
    <property type="match status" value="1"/>
</dbReference>
<dbReference type="SFLD" id="SFLDG01016">
    <property type="entry name" value="Prenyltransferase_Like_2"/>
    <property type="match status" value="1"/>
</dbReference>
<comment type="caution">
    <text evidence="7">The sequence shown here is derived from an EMBL/GenBank/DDBJ whole genome shotgun (WGS) entry which is preliminary data.</text>
</comment>
<feature type="compositionally biased region" description="Polar residues" evidence="4">
    <location>
        <begin position="29"/>
        <end position="41"/>
    </location>
</feature>
<keyword evidence="3" id="KW-0413">Isomerase</keyword>
<dbReference type="InterPro" id="IPR002365">
    <property type="entry name" value="Terpene_synthase_CS"/>
</dbReference>
<name>A0AA39SKL8_ACESA</name>
<evidence type="ECO:0000256" key="4">
    <source>
        <dbReference type="SAM" id="MobiDB-lite"/>
    </source>
</evidence>
<reference evidence="7" key="1">
    <citation type="journal article" date="2022" name="Plant J.">
        <title>Strategies of tolerance reflected in two North American maple genomes.</title>
        <authorList>
            <person name="McEvoy S.L."/>
            <person name="Sezen U.U."/>
            <person name="Trouern-Trend A."/>
            <person name="McMahon S.M."/>
            <person name="Schaberg P.G."/>
            <person name="Yang J."/>
            <person name="Wegrzyn J.L."/>
            <person name="Swenson N.G."/>
        </authorList>
    </citation>
    <scope>NUCLEOTIDE SEQUENCE</scope>
    <source>
        <strain evidence="7">NS2018</strain>
    </source>
</reference>
<dbReference type="AlphaFoldDB" id="A0AA39SKL8"/>